<protein>
    <submittedName>
        <fullName evidence="1">Uncharacterized protein</fullName>
    </submittedName>
</protein>
<evidence type="ECO:0000313" key="2">
    <source>
        <dbReference type="Proteomes" id="UP001500751"/>
    </source>
</evidence>
<keyword evidence="2" id="KW-1185">Reference proteome</keyword>
<dbReference type="EMBL" id="BAAAQN010000018">
    <property type="protein sequence ID" value="GAA2031774.1"/>
    <property type="molecule type" value="Genomic_DNA"/>
</dbReference>
<dbReference type="RefSeq" id="WP_344666637.1">
    <property type="nucleotide sequence ID" value="NZ_BAAAQN010000018.1"/>
</dbReference>
<reference evidence="1 2" key="1">
    <citation type="journal article" date="2019" name="Int. J. Syst. Evol. Microbiol.">
        <title>The Global Catalogue of Microorganisms (GCM) 10K type strain sequencing project: providing services to taxonomists for standard genome sequencing and annotation.</title>
        <authorList>
            <consortium name="The Broad Institute Genomics Platform"/>
            <consortium name="The Broad Institute Genome Sequencing Center for Infectious Disease"/>
            <person name="Wu L."/>
            <person name="Ma J."/>
        </authorList>
    </citation>
    <scope>NUCLEOTIDE SEQUENCE [LARGE SCALE GENOMIC DNA]</scope>
    <source>
        <strain evidence="1 2">JCM 16014</strain>
    </source>
</reference>
<sequence>MGDQYQLTLKNESDQPGLTFAVYTVIDMVTANAETFPLAWQTKRLNKGNKVTFSWTLDYSFMFSTQGAQAGAVWTENGSIDVKDSSKRHNSVLLDYDGDYLFKYNAGAHAVKNGYVYLDTTAQVPKYTPEAGPSVALAIAVGDNGTPSPAVAGNSGINLGHQFDLHPTYYIQAGQIEQGQMADLTTTTALQKVVFDPGVYEAYWTLTEENTWVSS</sequence>
<dbReference type="Proteomes" id="UP001500751">
    <property type="component" value="Unassembled WGS sequence"/>
</dbReference>
<accession>A0ABN2U8S1</accession>
<name>A0ABN2U8S1_9ACTN</name>
<comment type="caution">
    <text evidence="1">The sequence shown here is derived from an EMBL/GenBank/DDBJ whole genome shotgun (WGS) entry which is preliminary data.</text>
</comment>
<proteinExistence type="predicted"/>
<gene>
    <name evidence="1" type="ORF">GCM10009839_34710</name>
</gene>
<evidence type="ECO:0000313" key="1">
    <source>
        <dbReference type="EMBL" id="GAA2031774.1"/>
    </source>
</evidence>
<organism evidence="1 2">
    <name type="scientific">Catenulispora yoronensis</name>
    <dbReference type="NCBI Taxonomy" id="450799"/>
    <lineage>
        <taxon>Bacteria</taxon>
        <taxon>Bacillati</taxon>
        <taxon>Actinomycetota</taxon>
        <taxon>Actinomycetes</taxon>
        <taxon>Catenulisporales</taxon>
        <taxon>Catenulisporaceae</taxon>
        <taxon>Catenulispora</taxon>
    </lineage>
</organism>